<organism evidence="1 2">
    <name type="scientific">Trebonia kvetii</name>
    <dbReference type="NCBI Taxonomy" id="2480626"/>
    <lineage>
        <taxon>Bacteria</taxon>
        <taxon>Bacillati</taxon>
        <taxon>Actinomycetota</taxon>
        <taxon>Actinomycetes</taxon>
        <taxon>Streptosporangiales</taxon>
        <taxon>Treboniaceae</taxon>
        <taxon>Trebonia</taxon>
    </lineage>
</organism>
<accession>A0A6P2BT06</accession>
<dbReference type="AlphaFoldDB" id="A0A6P2BT06"/>
<proteinExistence type="predicted"/>
<sequence length="99" mass="10451">MNLPHRQRSALRQIEAGLSCAEPRLASMMATFAWLTAGEDMPDQESCPSAAVAAAVLLARVMAVCLRGVLSAAEALWTAACGHQAAGCRSSIWGTTWYG</sequence>
<evidence type="ECO:0000313" key="1">
    <source>
        <dbReference type="EMBL" id="TVZ02229.1"/>
    </source>
</evidence>
<protein>
    <submittedName>
        <fullName evidence="1">DUF3040 domain-containing protein</fullName>
    </submittedName>
</protein>
<dbReference type="Proteomes" id="UP000460272">
    <property type="component" value="Unassembled WGS sequence"/>
</dbReference>
<evidence type="ECO:0000313" key="2">
    <source>
        <dbReference type="Proteomes" id="UP000460272"/>
    </source>
</evidence>
<comment type="caution">
    <text evidence="1">The sequence shown here is derived from an EMBL/GenBank/DDBJ whole genome shotgun (WGS) entry which is preliminary data.</text>
</comment>
<name>A0A6P2BT06_9ACTN</name>
<reference evidence="1 2" key="1">
    <citation type="submission" date="2018-11" db="EMBL/GenBank/DDBJ databases">
        <title>Trebonia kvetii gen.nov., sp.nov., a novel acidophilic actinobacterium, and proposal of the new actinobacterial family Treboniaceae fam. nov.</title>
        <authorList>
            <person name="Rapoport D."/>
            <person name="Sagova-Mareckova M."/>
            <person name="Sedlacek I."/>
            <person name="Provaznik J."/>
            <person name="Kralova S."/>
            <person name="Pavlinic D."/>
            <person name="Benes V."/>
            <person name="Kopecky J."/>
        </authorList>
    </citation>
    <scope>NUCLEOTIDE SEQUENCE [LARGE SCALE GENOMIC DNA]</scope>
    <source>
        <strain evidence="1 2">15Tr583</strain>
    </source>
</reference>
<gene>
    <name evidence="1" type="ORF">EAS64_25735</name>
</gene>
<keyword evidence="2" id="KW-1185">Reference proteome</keyword>
<dbReference type="EMBL" id="RPFW01000005">
    <property type="protein sequence ID" value="TVZ02229.1"/>
    <property type="molecule type" value="Genomic_DNA"/>
</dbReference>